<keyword evidence="2" id="KW-1185">Reference proteome</keyword>
<reference evidence="1 2" key="1">
    <citation type="submission" date="2020-07" db="EMBL/GenBank/DDBJ databases">
        <title>Taxonomic proposal: Crassvirales, a new order of highly abundant and diverse bacterial viruses.</title>
        <authorList>
            <person name="Shkoporov A.N."/>
            <person name="Stockdale S.R."/>
            <person name="Guerin E."/>
            <person name="Ross R.P."/>
            <person name="Hill C."/>
        </authorList>
    </citation>
    <scope>NUCLEOTIDE SEQUENCE [LARGE SCALE GENOMIC DNA]</scope>
</reference>
<name>A0A7M1S011_9CAUD</name>
<evidence type="ECO:0000313" key="1">
    <source>
        <dbReference type="EMBL" id="QOR59482.1"/>
    </source>
</evidence>
<dbReference type="Proteomes" id="UP000593882">
    <property type="component" value="Segment"/>
</dbReference>
<sequence length="582" mass="65950">MANYSLVVNSKFQPFSFDRYLQPYQIYGQNYKEIEEQYTDLSTKAGIWDGLANEQTDPYTYKMYKTYANDLENQASQLASEGLNAVSRKNMLNMRARYSKEIIPIEQAYKARTEEAAEQYKGRAAGMVYEGDASTASLDRYLNNPSIRFNQANSQEGFKRVATTASALSKGLRDYRNGKRLDPYVKTWLQEHGYKDTDVAKAINDIQRLINGDTDVDTNGVLNSILQDELNVSGVGKWSDKAAVMDYFSRVAPALYQAVGQTQVSPYEDYGAKLSAQEAMQKRLKALDNPTPTLNYKPRTFSHLEANGALYVMKQTRDKLNVQGKGLKASYFGKRGNYNPLEIYEEYKKMTGATRPGRGTELYQAQYGVVKPWSEVENDAMSALKKKYGNDIKVISDEDYNALKTMGYTNKSSLEDFKNMDNIIDASAKSYTEYFMNGDPEYLSKVLTHNISNQENWEKPFAENATILDKNFNKTSKKFNPEDYGTEDNPIVDFSHSTKHRNKVIVSYKDGSKVAFNPDLISGEMGNLFRLYDRRIKELMSEGFTEKEAEDYGEMFIMEGISSMGLSGYNQSLTKTSSKVGG</sequence>
<proteinExistence type="predicted"/>
<organism evidence="1 2">
    <name type="scientific">uncultured phage cr85_1</name>
    <dbReference type="NCBI Taxonomy" id="2772074"/>
    <lineage>
        <taxon>Viruses</taxon>
        <taxon>Duplodnaviria</taxon>
        <taxon>Heunggongvirae</taxon>
        <taxon>Uroviricota</taxon>
        <taxon>Caudoviricetes</taxon>
        <taxon>Crassvirales</taxon>
        <taxon>Steigviridae</taxon>
        <taxon>Asinivirinae</taxon>
        <taxon>Kahnovirus</taxon>
        <taxon>Kahnovirus oralis</taxon>
    </lineage>
</organism>
<dbReference type="GeneID" id="65130068"/>
<dbReference type="RefSeq" id="YP_010111640.1">
    <property type="nucleotide sequence ID" value="NC_055883.1"/>
</dbReference>
<dbReference type="KEGG" id="vg:65130068"/>
<protein>
    <submittedName>
        <fullName evidence="1">Uncharacterized protein</fullName>
    </submittedName>
</protein>
<accession>A0A7M1S011</accession>
<dbReference type="EMBL" id="MT774390">
    <property type="protein sequence ID" value="QOR59482.1"/>
    <property type="molecule type" value="Genomic_DNA"/>
</dbReference>
<dbReference type="Pfam" id="PF25712">
    <property type="entry name" value="crAss_CARGO2"/>
    <property type="match status" value="1"/>
</dbReference>
<evidence type="ECO:0000313" key="2">
    <source>
        <dbReference type="Proteomes" id="UP000593882"/>
    </source>
</evidence>
<dbReference type="InterPro" id="IPR058050">
    <property type="entry name" value="CARGO2"/>
</dbReference>